<dbReference type="PANTHER" id="PTHR30050:SF4">
    <property type="entry name" value="ATP-BINDING PROTEIN RV3427C IN INSERTION SEQUENCE-RELATED"/>
    <property type="match status" value="1"/>
</dbReference>
<dbReference type="EMBL" id="QSFO01000002">
    <property type="protein sequence ID" value="RHA56649.1"/>
    <property type="molecule type" value="Genomic_DNA"/>
</dbReference>
<organism evidence="4 9">
    <name type="scientific">Eubacterium ventriosum</name>
    <dbReference type="NCBI Taxonomy" id="39496"/>
    <lineage>
        <taxon>Bacteria</taxon>
        <taxon>Bacillati</taxon>
        <taxon>Bacillota</taxon>
        <taxon>Clostridia</taxon>
        <taxon>Eubacteriales</taxon>
        <taxon>Eubacteriaceae</taxon>
        <taxon>Eubacterium</taxon>
    </lineage>
</organism>
<name>A0A413T3A3_9FIRM</name>
<evidence type="ECO:0000313" key="5">
    <source>
        <dbReference type="EMBL" id="RHL44141.1"/>
    </source>
</evidence>
<dbReference type="RefSeq" id="WP_005362457.1">
    <property type="nucleotide sequence ID" value="NZ_CABJDQ010000007.1"/>
</dbReference>
<dbReference type="SMART" id="SM00382">
    <property type="entry name" value="AAA"/>
    <property type="match status" value="1"/>
</dbReference>
<evidence type="ECO:0000259" key="1">
    <source>
        <dbReference type="SMART" id="SM00382"/>
    </source>
</evidence>
<dbReference type="PANTHER" id="PTHR30050">
    <property type="entry name" value="CHROMOSOMAL REPLICATION INITIATOR PROTEIN DNAA"/>
    <property type="match status" value="1"/>
</dbReference>
<dbReference type="Pfam" id="PF01695">
    <property type="entry name" value="IstB_IS21"/>
    <property type="match status" value="1"/>
</dbReference>
<protein>
    <submittedName>
        <fullName evidence="4">AAA family ATPase</fullName>
    </submittedName>
</protein>
<keyword evidence="8" id="KW-1185">Reference proteome</keyword>
<dbReference type="SUPFAM" id="SSF52540">
    <property type="entry name" value="P-loop containing nucleoside triphosphate hydrolases"/>
    <property type="match status" value="1"/>
</dbReference>
<evidence type="ECO:0000313" key="6">
    <source>
        <dbReference type="Proteomes" id="UP000283314"/>
    </source>
</evidence>
<gene>
    <name evidence="5" type="ORF">DW018_10190</name>
    <name evidence="4" type="ORF">DW918_09540</name>
    <name evidence="3" type="ORF">DW929_02010</name>
    <name evidence="2" type="ORF">DW944_07040</name>
</gene>
<dbReference type="GO" id="GO:0006260">
    <property type="term" value="P:DNA replication"/>
    <property type="evidence" value="ECO:0007669"/>
    <property type="project" value="TreeGrafter"/>
</dbReference>
<dbReference type="Proteomes" id="UP000284779">
    <property type="component" value="Unassembled WGS sequence"/>
</dbReference>
<evidence type="ECO:0000313" key="8">
    <source>
        <dbReference type="Proteomes" id="UP000284779"/>
    </source>
</evidence>
<reference evidence="6 7" key="1">
    <citation type="submission" date="2018-08" db="EMBL/GenBank/DDBJ databases">
        <title>A genome reference for cultivated species of the human gut microbiota.</title>
        <authorList>
            <person name="Zou Y."/>
            <person name="Xue W."/>
            <person name="Luo G."/>
        </authorList>
    </citation>
    <scope>NUCLEOTIDE SEQUENCE [LARGE SCALE GENOMIC DNA]</scope>
    <source>
        <strain evidence="5 6">AF37-4</strain>
        <strain evidence="4 9">AM42-30</strain>
        <strain evidence="3 7">AM43-2</strain>
        <strain evidence="2 8">AM44-11BH</strain>
    </source>
</reference>
<feature type="domain" description="AAA+ ATPase" evidence="1">
    <location>
        <begin position="182"/>
        <end position="315"/>
    </location>
</feature>
<dbReference type="InterPro" id="IPR003593">
    <property type="entry name" value="AAA+_ATPase"/>
</dbReference>
<dbReference type="AlphaFoldDB" id="A0A413T3A3"/>
<evidence type="ECO:0000313" key="7">
    <source>
        <dbReference type="Proteomes" id="UP000284598"/>
    </source>
</evidence>
<evidence type="ECO:0000313" key="9">
    <source>
        <dbReference type="Proteomes" id="UP000285740"/>
    </source>
</evidence>
<dbReference type="Proteomes" id="UP000285740">
    <property type="component" value="Unassembled WGS sequence"/>
</dbReference>
<evidence type="ECO:0000313" key="2">
    <source>
        <dbReference type="EMBL" id="RHA18279.1"/>
    </source>
</evidence>
<dbReference type="InterPro" id="IPR002611">
    <property type="entry name" value="IstB_ATP-bd"/>
</dbReference>
<accession>A0A413T3A3</accession>
<proteinExistence type="predicted"/>
<sequence>MALTRDQFDVIANSYNDRQLNNKIKLNRRIEEVYEKIPLIKDLDGQIGVLAGRALRLSLSGNSSAKDTLREDIALISEQKKAALLAGGYSADYLDEIFTCPKCKDTGFIDGKPCECLKAEVVRLLYSRSELKEILERENFDTFEYDLYSDDYIDPDTGISAAENIDAVVDHCHYFINNFDKTFDNLLFYGRAGTGKTFLINCIAKELIEKSYSVIYLSAVQLFDLLADYSFKRSNTTIYRQISFDELLRCDLLIIDDLGTEMSNSFTESSLFDCLNERLIHQKSTIISTNFSLQELQQKYEERIFSRTAGNYTPLKIFGDDIRIKKKFTI</sequence>
<evidence type="ECO:0000313" key="4">
    <source>
        <dbReference type="EMBL" id="RHA77786.1"/>
    </source>
</evidence>
<dbReference type="EMBL" id="QSFV01000039">
    <property type="protein sequence ID" value="RHA77786.1"/>
    <property type="molecule type" value="Genomic_DNA"/>
</dbReference>
<dbReference type="CDD" id="cd00009">
    <property type="entry name" value="AAA"/>
    <property type="match status" value="1"/>
</dbReference>
<dbReference type="Proteomes" id="UP000284598">
    <property type="component" value="Unassembled WGS sequence"/>
</dbReference>
<evidence type="ECO:0000313" key="3">
    <source>
        <dbReference type="EMBL" id="RHA56649.1"/>
    </source>
</evidence>
<dbReference type="InterPro" id="IPR027417">
    <property type="entry name" value="P-loop_NTPase"/>
</dbReference>
<dbReference type="EMBL" id="QSFD01000006">
    <property type="protein sequence ID" value="RHA18279.1"/>
    <property type="molecule type" value="Genomic_DNA"/>
</dbReference>
<dbReference type="EMBL" id="QROT01000007">
    <property type="protein sequence ID" value="RHL44141.1"/>
    <property type="molecule type" value="Genomic_DNA"/>
</dbReference>
<comment type="caution">
    <text evidence="4">The sequence shown here is derived from an EMBL/GenBank/DDBJ whole genome shotgun (WGS) entry which is preliminary data.</text>
</comment>
<dbReference type="GeneID" id="66467612"/>
<dbReference type="Proteomes" id="UP000283314">
    <property type="component" value="Unassembled WGS sequence"/>
</dbReference>
<dbReference type="Gene3D" id="3.40.50.300">
    <property type="entry name" value="P-loop containing nucleotide triphosphate hydrolases"/>
    <property type="match status" value="1"/>
</dbReference>
<dbReference type="NCBIfam" id="NF005304">
    <property type="entry name" value="PRK06835.1"/>
    <property type="match status" value="1"/>
</dbReference>
<dbReference type="GO" id="GO:0005524">
    <property type="term" value="F:ATP binding"/>
    <property type="evidence" value="ECO:0007669"/>
    <property type="project" value="InterPro"/>
</dbReference>